<dbReference type="OrthoDB" id="2308688at2759"/>
<keyword evidence="2" id="KW-1185">Reference proteome</keyword>
<reference evidence="1 2" key="1">
    <citation type="submission" date="2018-08" db="EMBL/GenBank/DDBJ databases">
        <title>Genome and evolution of the arbuscular mycorrhizal fungus Diversispora epigaea (formerly Glomus versiforme) and its bacterial endosymbionts.</title>
        <authorList>
            <person name="Sun X."/>
            <person name="Fei Z."/>
            <person name="Harrison M."/>
        </authorList>
    </citation>
    <scope>NUCLEOTIDE SEQUENCE [LARGE SCALE GENOMIC DNA]</scope>
    <source>
        <strain evidence="1 2">IT104</strain>
    </source>
</reference>
<proteinExistence type="predicted"/>
<protein>
    <recommendedName>
        <fullName evidence="3">DNA-directed DNA polymerase</fullName>
    </recommendedName>
</protein>
<dbReference type="AlphaFoldDB" id="A0A397HKU6"/>
<name>A0A397HKU6_9GLOM</name>
<dbReference type="SUPFAM" id="SSF56672">
    <property type="entry name" value="DNA/RNA polymerases"/>
    <property type="match status" value="1"/>
</dbReference>
<dbReference type="Proteomes" id="UP000266861">
    <property type="component" value="Unassembled WGS sequence"/>
</dbReference>
<evidence type="ECO:0000313" key="1">
    <source>
        <dbReference type="EMBL" id="RHZ62236.1"/>
    </source>
</evidence>
<dbReference type="InterPro" id="IPR043502">
    <property type="entry name" value="DNA/RNA_pol_sf"/>
</dbReference>
<gene>
    <name evidence="1" type="ORF">Glove_341g47</name>
</gene>
<evidence type="ECO:0008006" key="3">
    <source>
        <dbReference type="Google" id="ProtNLM"/>
    </source>
</evidence>
<organism evidence="1 2">
    <name type="scientific">Diversispora epigaea</name>
    <dbReference type="NCBI Taxonomy" id="1348612"/>
    <lineage>
        <taxon>Eukaryota</taxon>
        <taxon>Fungi</taxon>
        <taxon>Fungi incertae sedis</taxon>
        <taxon>Mucoromycota</taxon>
        <taxon>Glomeromycotina</taxon>
        <taxon>Glomeromycetes</taxon>
        <taxon>Diversisporales</taxon>
        <taxon>Diversisporaceae</taxon>
        <taxon>Diversispora</taxon>
    </lineage>
</organism>
<sequence>MAINKVYRKLPTRYNITEVKFTGDKFSRKRITHEIEKIRTRIPNKRIQVLLPYENWKPGSWFEDKEDVSLFSLLDHYNESQIPEGGGDPKTYDQFIIYITNPLVYEGGCNPKKDNGLNDCFYQCLYYAYGTFSKMPKVIEKPEMLKKVLELQRNDLIPVSFIEKIEKIVKTIAINIIGDVTILSKNKAYRKITLVLANGHYTLAKNPKRIETKSGTTKIKKPLIYQENGIKNIVTLYDGKSFKTTTIPELRKLQSKSVYSEWCLISVKKSYKTGIYETLEETYIRIHDERNTFLEESKKLGLSIDLFRHYGSYKKVVLWLFELLSKAVPANEPLNPIKAQWISNTMLDGIIWADNEWKGFGRQYDETSLYPSIMQLAFTFPIKKGKFQMLQDFINHRGYILYGIFRAKVEFKEDIKMLFRYNKHNKYTHIDLSRAKELGLQVILIQDNAPNALIYEKETRIPGEVMFENYVNLLFKIKNIGGVAGKVTKKVLNTLWGALCQRNKSYYDISDAVNLSEPFDYPEDEILESIIPINNTSWTFQFSNPNNLFKGEYPQIAPFILAQGRKIISKTIEPYKDKVKRVHTDGFILSEDPIKAKPHAMCGITFPLINCSKDASVTLKAFKFEKEGECYIKNANQVIWL</sequence>
<dbReference type="EMBL" id="PQFF01000311">
    <property type="protein sequence ID" value="RHZ62236.1"/>
    <property type="molecule type" value="Genomic_DNA"/>
</dbReference>
<accession>A0A397HKU6</accession>
<evidence type="ECO:0000313" key="2">
    <source>
        <dbReference type="Proteomes" id="UP000266861"/>
    </source>
</evidence>
<comment type="caution">
    <text evidence="1">The sequence shown here is derived from an EMBL/GenBank/DDBJ whole genome shotgun (WGS) entry which is preliminary data.</text>
</comment>